<evidence type="ECO:0008006" key="3">
    <source>
        <dbReference type="Google" id="ProtNLM"/>
    </source>
</evidence>
<name>A0AAE9VYU1_9CAUD</name>
<proteinExistence type="predicted"/>
<reference evidence="1 2" key="1">
    <citation type="submission" date="2022-11" db="EMBL/GenBank/DDBJ databases">
        <authorList>
            <person name="Cortes-Martin A."/>
            <person name="Buttimer C.T.H."/>
            <person name="Hill C."/>
        </authorList>
    </citation>
    <scope>NUCLEOTIDE SEQUENCE [LARGE SCALE GENOMIC DNA]</scope>
</reference>
<organism evidence="1 2">
    <name type="scientific">Escherichia phage A73</name>
    <dbReference type="NCBI Taxonomy" id="3003819"/>
    <lineage>
        <taxon>Viruses</taxon>
        <taxon>Duplodnaviria</taxon>
        <taxon>Heunggongvirae</taxon>
        <taxon>Uroviricota</taxon>
        <taxon>Caudoviricetes</taxon>
        <taxon>Vequintavirinae</taxon>
        <taxon>Septuagintavirus</taxon>
        <taxon>Septuagintavirus A73</taxon>
    </lineage>
</organism>
<gene>
    <name evidence="1" type="ORF">A73_62</name>
</gene>
<evidence type="ECO:0000313" key="2">
    <source>
        <dbReference type="Proteomes" id="UP001223579"/>
    </source>
</evidence>
<evidence type="ECO:0000313" key="1">
    <source>
        <dbReference type="EMBL" id="WBF77628.1"/>
    </source>
</evidence>
<accession>A0AAE9VYU1</accession>
<dbReference type="Proteomes" id="UP001223579">
    <property type="component" value="Segment"/>
</dbReference>
<sequence length="66" mass="7808">MKDLMGIEMKVGDKVDFTYDDRKTIFKGIITRIIPSKGLAEIEYVDPTWTRTQRIRRTSKYIVKIK</sequence>
<keyword evidence="2" id="KW-1185">Reference proteome</keyword>
<dbReference type="Pfam" id="PF23835">
    <property type="entry name" value="DUF7205"/>
    <property type="match status" value="1"/>
</dbReference>
<protein>
    <recommendedName>
        <fullName evidence="3">DUF2187 domain-containing protein</fullName>
    </recommendedName>
</protein>
<dbReference type="EMBL" id="OP778609">
    <property type="protein sequence ID" value="WBF77628.1"/>
    <property type="molecule type" value="Genomic_DNA"/>
</dbReference>
<dbReference type="InterPro" id="IPR055629">
    <property type="entry name" value="DUF7205"/>
</dbReference>